<dbReference type="InterPro" id="IPR012657">
    <property type="entry name" value="23S_rRNA-intervening_sequence"/>
</dbReference>
<comment type="caution">
    <text evidence="1">The sequence shown here is derived from an EMBL/GenBank/DDBJ whole genome shotgun (WGS) entry which is preliminary data.</text>
</comment>
<dbReference type="RefSeq" id="WP_301199082.1">
    <property type="nucleotide sequence ID" value="NZ_JAPDPI010000015.1"/>
</dbReference>
<dbReference type="SUPFAM" id="SSF158446">
    <property type="entry name" value="IVS-encoded protein-like"/>
    <property type="match status" value="1"/>
</dbReference>
<dbReference type="PANTHER" id="PTHR38471">
    <property type="entry name" value="FOUR HELIX BUNDLE PROTEIN"/>
    <property type="match status" value="1"/>
</dbReference>
<dbReference type="NCBIfam" id="TIGR02436">
    <property type="entry name" value="four helix bundle protein"/>
    <property type="match status" value="1"/>
</dbReference>
<name>A0AAE3SJG2_9BACT</name>
<dbReference type="InterPro" id="IPR036583">
    <property type="entry name" value="23S_rRNA_IVS_sf"/>
</dbReference>
<gene>
    <name evidence="1" type="ORF">OM074_08745</name>
</gene>
<evidence type="ECO:0000313" key="1">
    <source>
        <dbReference type="EMBL" id="MCW3805715.1"/>
    </source>
</evidence>
<reference evidence="1" key="1">
    <citation type="submission" date="2022-10" db="EMBL/GenBank/DDBJ databases">
        <authorList>
            <person name="Yu W.X."/>
        </authorList>
    </citation>
    <scope>NUCLEOTIDE SEQUENCE</scope>
    <source>
        <strain evidence="1">D04</strain>
    </source>
</reference>
<dbReference type="Gene3D" id="1.20.1440.60">
    <property type="entry name" value="23S rRNA-intervening sequence"/>
    <property type="match status" value="1"/>
</dbReference>
<protein>
    <submittedName>
        <fullName evidence="1">Four helix bundle protein</fullName>
    </submittedName>
</protein>
<keyword evidence="2" id="KW-1185">Reference proteome</keyword>
<dbReference type="EMBL" id="JAPDPI010000015">
    <property type="protein sequence ID" value="MCW3805715.1"/>
    <property type="molecule type" value="Genomic_DNA"/>
</dbReference>
<dbReference type="Pfam" id="PF05635">
    <property type="entry name" value="23S_rRNA_IVP"/>
    <property type="match status" value="1"/>
</dbReference>
<organism evidence="1 2">
    <name type="scientific">Plebeiibacterium marinum</name>
    <dbReference type="NCBI Taxonomy" id="2992111"/>
    <lineage>
        <taxon>Bacteria</taxon>
        <taxon>Pseudomonadati</taxon>
        <taxon>Bacteroidota</taxon>
        <taxon>Bacteroidia</taxon>
        <taxon>Marinilabiliales</taxon>
        <taxon>Marinilabiliaceae</taxon>
        <taxon>Plebeiibacterium</taxon>
    </lineage>
</organism>
<dbReference type="AlphaFoldDB" id="A0AAE3SJG2"/>
<accession>A0AAE3SJG2</accession>
<proteinExistence type="predicted"/>
<evidence type="ECO:0000313" key="2">
    <source>
        <dbReference type="Proteomes" id="UP001207408"/>
    </source>
</evidence>
<dbReference type="CDD" id="cd16377">
    <property type="entry name" value="23S_rRNA_IVP_like"/>
    <property type="match status" value="1"/>
</dbReference>
<dbReference type="Proteomes" id="UP001207408">
    <property type="component" value="Unassembled WGS sequence"/>
</dbReference>
<dbReference type="PANTHER" id="PTHR38471:SF2">
    <property type="entry name" value="FOUR HELIX BUNDLE PROTEIN"/>
    <property type="match status" value="1"/>
</dbReference>
<sequence length="121" mass="14383">MKSYRDLDIYNESYKLAVEVHRITLKLPKYELYEEGSQIRRSSKSITSNIVEGYGRKRYKGDFIRFLIYSHSSCDETIVHLNFLKDTHSEFVDVGDLLKAYDNLGRKLNSFIDYVEKNWRT</sequence>